<evidence type="ECO:0000259" key="2">
    <source>
        <dbReference type="Pfam" id="PF12735"/>
    </source>
</evidence>
<proteinExistence type="predicted"/>
<feature type="region of interest" description="Disordered" evidence="1">
    <location>
        <begin position="494"/>
        <end position="513"/>
    </location>
</feature>
<dbReference type="EMBL" id="LAYC01000002">
    <property type="protein sequence ID" value="KYK58189.1"/>
    <property type="molecule type" value="Genomic_DNA"/>
</dbReference>
<dbReference type="InParanoid" id="A0A151GM56"/>
<evidence type="ECO:0000313" key="4">
    <source>
        <dbReference type="Proteomes" id="UP000076580"/>
    </source>
</evidence>
<name>A0A151GM56_DRECN</name>
<dbReference type="InterPro" id="IPR024662">
    <property type="entry name" value="Trs65"/>
</dbReference>
<keyword evidence="4" id="KW-1185">Reference proteome</keyword>
<dbReference type="AlphaFoldDB" id="A0A151GM56"/>
<reference evidence="3 4" key="1">
    <citation type="journal article" date="2016" name="Sci. Rep.">
        <title>Insights into Adaptations to a Near-Obligate Nematode Endoparasitic Lifestyle from the Finished Genome of Drechmeria coniospora.</title>
        <authorList>
            <person name="Zhang L."/>
            <person name="Zhou Z."/>
            <person name="Guo Q."/>
            <person name="Fokkens L."/>
            <person name="Miskei M."/>
            <person name="Pocsi I."/>
            <person name="Zhang W."/>
            <person name="Chen M."/>
            <person name="Wang L."/>
            <person name="Sun Y."/>
            <person name="Donzelli B.G."/>
            <person name="Gibson D.M."/>
            <person name="Nelson D.R."/>
            <person name="Luo J.G."/>
            <person name="Rep M."/>
            <person name="Liu H."/>
            <person name="Yang S."/>
            <person name="Wang J."/>
            <person name="Krasnoff S.B."/>
            <person name="Xu Y."/>
            <person name="Molnar I."/>
            <person name="Lin M."/>
        </authorList>
    </citation>
    <scope>NUCLEOTIDE SEQUENCE [LARGE SCALE GENOMIC DNA]</scope>
    <source>
        <strain evidence="3 4">ARSEF 6962</strain>
    </source>
</reference>
<dbReference type="GO" id="GO:1990071">
    <property type="term" value="C:TRAPPII protein complex"/>
    <property type="evidence" value="ECO:0007669"/>
    <property type="project" value="InterPro"/>
</dbReference>
<dbReference type="InterPro" id="IPR055420">
    <property type="entry name" value="IgD3_Trs65"/>
</dbReference>
<dbReference type="STRING" id="98403.A0A151GM56"/>
<dbReference type="OrthoDB" id="5345392at2759"/>
<comment type="caution">
    <text evidence="3">The sequence shown here is derived from an EMBL/GenBank/DDBJ whole genome shotgun (WGS) entry which is preliminary data.</text>
</comment>
<sequence>MSDRDAVKAEDLTRGSLTQDPSSLFADKSYLSYLVPKETDLDLDQALKGCEKDASVLDSIEQRDALFFDETANILLVLKIPWLEKEELRAQISRLVVSLEAQVVNGIVPGRETPPAAETIFTGRVKDVDNPHIIAGEDGSDPDQGATQNIYAVWKVPVFLARPRLRPHNPSIVFSASASVRPEVARELRSQRAGYLRSGLPASFNLLESFSGDPALEGVKPRLSAVRVSRVAPVATQQDLMTHLRALGQLTLPIFPVLHARIRFSKPNTSPPSSAIVALLDLDFGSHFDCEVSLDDVKLFAPDASVESLSDDAAMRLPLRCVSHDHVTFVYLIKRHEFGVNPRLQMGNLDISIAASVHVVPGTCVPRLSLNWSAILDFSTPVNPNFSTSTDTGISRSRRPSQLTIGNGGGMTPLKSPSVTQPDALPALEASSNQTEASLPDLGITMCFTGPSEPIRPGEVFSWSVYVVNRSNEKATQPPRKLALIAIPRRRRNDVRHVRPPSTASRRRGEKEVADAAVDENVLHAMQKNSVVTSTDVICLSSDTRVGPLAPGACHVVELQFLALHEGVVGIEAIRVMDLGSQEHVDIKDLPIVVVEPATA</sequence>
<dbReference type="RefSeq" id="XP_040657541.1">
    <property type="nucleotide sequence ID" value="XM_040802508.1"/>
</dbReference>
<protein>
    <recommendedName>
        <fullName evidence="2">Trafficking protein particle complex II-specific subunit 65 IgD3 domain-containing protein</fullName>
    </recommendedName>
</protein>
<dbReference type="GO" id="GO:0005802">
    <property type="term" value="C:trans-Golgi network"/>
    <property type="evidence" value="ECO:0007669"/>
    <property type="project" value="TreeGrafter"/>
</dbReference>
<dbReference type="PANTHER" id="PTHR28159">
    <property type="entry name" value="TRAFFICKING PROTEIN PARTICLE COMPLEX II-SPECIFIC SUBUNIT 65"/>
    <property type="match status" value="1"/>
</dbReference>
<organism evidence="3 4">
    <name type="scientific">Drechmeria coniospora</name>
    <name type="common">Nematophagous fungus</name>
    <name type="synonym">Meria coniospora</name>
    <dbReference type="NCBI Taxonomy" id="98403"/>
    <lineage>
        <taxon>Eukaryota</taxon>
        <taxon>Fungi</taxon>
        <taxon>Dikarya</taxon>
        <taxon>Ascomycota</taxon>
        <taxon>Pezizomycotina</taxon>
        <taxon>Sordariomycetes</taxon>
        <taxon>Hypocreomycetidae</taxon>
        <taxon>Hypocreales</taxon>
        <taxon>Ophiocordycipitaceae</taxon>
        <taxon>Drechmeria</taxon>
    </lineage>
</organism>
<dbReference type="GO" id="GO:0006891">
    <property type="term" value="P:intra-Golgi vesicle-mediated transport"/>
    <property type="evidence" value="ECO:0007669"/>
    <property type="project" value="InterPro"/>
</dbReference>
<feature type="region of interest" description="Disordered" evidence="1">
    <location>
        <begin position="387"/>
        <end position="422"/>
    </location>
</feature>
<dbReference type="GeneID" id="63717845"/>
<dbReference type="Pfam" id="PF12735">
    <property type="entry name" value="IgD3_Trs65"/>
    <property type="match status" value="1"/>
</dbReference>
<evidence type="ECO:0000313" key="3">
    <source>
        <dbReference type="EMBL" id="KYK58189.1"/>
    </source>
</evidence>
<gene>
    <name evidence="3" type="ORF">DCS_05202</name>
</gene>
<accession>A0A151GM56</accession>
<dbReference type="PANTHER" id="PTHR28159:SF1">
    <property type="entry name" value="TRAFFICKING PROTEIN PARTICLE COMPLEX II-SPECIFIC SUBUNIT 65"/>
    <property type="match status" value="1"/>
</dbReference>
<dbReference type="Proteomes" id="UP000076580">
    <property type="component" value="Chromosome 02"/>
</dbReference>
<evidence type="ECO:0000256" key="1">
    <source>
        <dbReference type="SAM" id="MobiDB-lite"/>
    </source>
</evidence>
<feature type="compositionally biased region" description="Polar residues" evidence="1">
    <location>
        <begin position="387"/>
        <end position="405"/>
    </location>
</feature>
<feature type="domain" description="Trafficking protein particle complex II-specific subunit 65 IgD3" evidence="2">
    <location>
        <begin position="421"/>
        <end position="595"/>
    </location>
</feature>